<dbReference type="OrthoDB" id="6428749at2759"/>
<evidence type="ECO:0000259" key="3">
    <source>
        <dbReference type="Pfam" id="PF01425"/>
    </source>
</evidence>
<comment type="similarity">
    <text evidence="1">Belongs to the amidase family.</text>
</comment>
<dbReference type="InterPro" id="IPR036928">
    <property type="entry name" value="AS_sf"/>
</dbReference>
<feature type="domain" description="Amidase" evidence="3">
    <location>
        <begin position="333"/>
        <end position="416"/>
    </location>
</feature>
<feature type="domain" description="Amidase" evidence="3">
    <location>
        <begin position="79"/>
        <end position="198"/>
    </location>
</feature>
<evidence type="ECO:0000256" key="2">
    <source>
        <dbReference type="ARBA" id="ARBA00022801"/>
    </source>
</evidence>
<accession>A0A395HJE0</accession>
<dbReference type="STRING" id="1450537.A0A395HJE0"/>
<evidence type="ECO:0000313" key="4">
    <source>
        <dbReference type="EMBL" id="RAL07746.1"/>
    </source>
</evidence>
<dbReference type="PANTHER" id="PTHR46072">
    <property type="entry name" value="AMIDASE-RELATED-RELATED"/>
    <property type="match status" value="1"/>
</dbReference>
<gene>
    <name evidence="4" type="ORF">BO97DRAFT_438146</name>
</gene>
<dbReference type="RefSeq" id="XP_025546900.1">
    <property type="nucleotide sequence ID" value="XM_025697902.1"/>
</dbReference>
<dbReference type="EMBL" id="KZ824325">
    <property type="protein sequence ID" value="RAL07746.1"/>
    <property type="molecule type" value="Genomic_DNA"/>
</dbReference>
<dbReference type="AlphaFoldDB" id="A0A395HJE0"/>
<keyword evidence="5" id="KW-1185">Reference proteome</keyword>
<dbReference type="Proteomes" id="UP000248961">
    <property type="component" value="Unassembled WGS sequence"/>
</dbReference>
<name>A0A395HJE0_ASPHC</name>
<dbReference type="GeneID" id="37202191"/>
<dbReference type="InterPro" id="IPR023631">
    <property type="entry name" value="Amidase_dom"/>
</dbReference>
<evidence type="ECO:0000313" key="5">
    <source>
        <dbReference type="Proteomes" id="UP000248961"/>
    </source>
</evidence>
<dbReference type="VEuPathDB" id="FungiDB:BO97DRAFT_438146"/>
<reference evidence="4 5" key="1">
    <citation type="submission" date="2018-02" db="EMBL/GenBank/DDBJ databases">
        <title>The genomes of Aspergillus section Nigri reveals drivers in fungal speciation.</title>
        <authorList>
            <consortium name="DOE Joint Genome Institute"/>
            <person name="Vesth T.C."/>
            <person name="Nybo J."/>
            <person name="Theobald S."/>
            <person name="Brandl J."/>
            <person name="Frisvad J.C."/>
            <person name="Nielsen K.F."/>
            <person name="Lyhne E.K."/>
            <person name="Kogle M.E."/>
            <person name="Kuo A."/>
            <person name="Riley R."/>
            <person name="Clum A."/>
            <person name="Nolan M."/>
            <person name="Lipzen A."/>
            <person name="Salamov A."/>
            <person name="Henrissat B."/>
            <person name="Wiebenga A."/>
            <person name="De vries R.P."/>
            <person name="Grigoriev I.V."/>
            <person name="Mortensen U.H."/>
            <person name="Andersen M.R."/>
            <person name="Baker S.E."/>
        </authorList>
    </citation>
    <scope>NUCLEOTIDE SEQUENCE [LARGE SCALE GENOMIC DNA]</scope>
    <source>
        <strain evidence="4 5">CBS 101889</strain>
    </source>
</reference>
<dbReference type="GO" id="GO:0016787">
    <property type="term" value="F:hydrolase activity"/>
    <property type="evidence" value="ECO:0007669"/>
    <property type="project" value="UniProtKB-KW"/>
</dbReference>
<dbReference type="Pfam" id="PF01425">
    <property type="entry name" value="Amidase"/>
    <property type="match status" value="2"/>
</dbReference>
<sequence>MGSAQQWEQIVARKRLLRIQSLEPYVVTDLGWRISRVYHVHERTVLHDAPEVQEITNIYGIPQLLEQLKLGRITAEQTTSAYIKRYCTTNCLTEFVFEEALVQARELDRHFQLTLKDQFNINGIDSILGYVGRSFSPAREDAVLVQLLRDMGAIVLAKTNLPQSIMGLTLNPRDSELTPGGSTGGDAVLLALRGSNLGRLPYHGVPVSTEGQEHVPSSIGPMGRDLLSLCYVTRAISAFQKIQSRRMVIGLILDDGVVRVHPPIERVLLMWNASDHQECIQLMDLFYTVDGGEDVRRDVGAAGEPYIPHVETLVNRGKAIAVYEYWQLNKRKRIDVLLAPTTPHSAVPHRSLRWVGYTKIWNFLDYPAVTFPVPTDYRSRNELDTWNWKLYDPKAMDGHPLNLQVIGRKLEEEVVLGAANAIETLWKSMSKVFDR</sequence>
<dbReference type="PANTHER" id="PTHR46072:SF2">
    <property type="entry name" value="AMIDASE (EUROFUNG)"/>
    <property type="match status" value="1"/>
</dbReference>
<keyword evidence="2" id="KW-0378">Hydrolase</keyword>
<dbReference type="SUPFAM" id="SSF75304">
    <property type="entry name" value="Amidase signature (AS) enzymes"/>
    <property type="match status" value="1"/>
</dbReference>
<protein>
    <submittedName>
        <fullName evidence="4">Amidase signature enzyme</fullName>
    </submittedName>
</protein>
<proteinExistence type="inferred from homology"/>
<dbReference type="Gene3D" id="3.90.1300.10">
    <property type="entry name" value="Amidase signature (AS) domain"/>
    <property type="match status" value="2"/>
</dbReference>
<evidence type="ECO:0000256" key="1">
    <source>
        <dbReference type="ARBA" id="ARBA00009199"/>
    </source>
</evidence>
<organism evidence="4 5">
    <name type="scientific">Aspergillus homomorphus (strain CBS 101889)</name>
    <dbReference type="NCBI Taxonomy" id="1450537"/>
    <lineage>
        <taxon>Eukaryota</taxon>
        <taxon>Fungi</taxon>
        <taxon>Dikarya</taxon>
        <taxon>Ascomycota</taxon>
        <taxon>Pezizomycotina</taxon>
        <taxon>Eurotiomycetes</taxon>
        <taxon>Eurotiomycetidae</taxon>
        <taxon>Eurotiales</taxon>
        <taxon>Aspergillaceae</taxon>
        <taxon>Aspergillus</taxon>
        <taxon>Aspergillus subgen. Circumdati</taxon>
    </lineage>
</organism>